<evidence type="ECO:0000313" key="2">
    <source>
        <dbReference type="EMBL" id="CAD5235394.1"/>
    </source>
</evidence>
<proteinExistence type="predicted"/>
<feature type="region of interest" description="Disordered" evidence="1">
    <location>
        <begin position="27"/>
        <end position="61"/>
    </location>
</feature>
<evidence type="ECO:0000313" key="4">
    <source>
        <dbReference type="Proteomes" id="UP000095284"/>
    </source>
</evidence>
<dbReference type="EMBL" id="CAJFDI010000006">
    <property type="protein sequence ID" value="CAD5235394.1"/>
    <property type="molecule type" value="Genomic_DNA"/>
</dbReference>
<accession>A0A1I7SB51</accession>
<reference evidence="6" key="1">
    <citation type="submission" date="2016-11" db="UniProtKB">
        <authorList>
            <consortium name="WormBaseParasite"/>
        </authorList>
    </citation>
    <scope>IDENTIFICATION</scope>
</reference>
<sequence length="98" mass="10815">MTATQMSIPGVGRIRDNIFLRNDYQIRSSSNPNRRSYAGSTALSSSKSANEFPRSSNIDKPCRNTYLKQSISSNGIVNQQANSPLLRVLNLVPILGKM</sequence>
<dbReference type="OrthoDB" id="10508905at2759"/>
<keyword evidence="5" id="KW-1185">Reference proteome</keyword>
<feature type="compositionally biased region" description="Polar residues" evidence="1">
    <location>
        <begin position="27"/>
        <end position="58"/>
    </location>
</feature>
<name>A0A1I7SB51_BURXY</name>
<organism evidence="4 6">
    <name type="scientific">Bursaphelenchus xylophilus</name>
    <name type="common">Pinewood nematode worm</name>
    <name type="synonym">Aphelenchoides xylophilus</name>
    <dbReference type="NCBI Taxonomy" id="6326"/>
    <lineage>
        <taxon>Eukaryota</taxon>
        <taxon>Metazoa</taxon>
        <taxon>Ecdysozoa</taxon>
        <taxon>Nematoda</taxon>
        <taxon>Chromadorea</taxon>
        <taxon>Rhabditida</taxon>
        <taxon>Tylenchina</taxon>
        <taxon>Tylenchomorpha</taxon>
        <taxon>Aphelenchoidea</taxon>
        <taxon>Aphelenchoididae</taxon>
        <taxon>Bursaphelenchus</taxon>
    </lineage>
</organism>
<evidence type="ECO:0000313" key="6">
    <source>
        <dbReference type="WBParaSite" id="BXY_1024800.1"/>
    </source>
</evidence>
<dbReference type="WBParaSite" id="BXY_1024800.1">
    <property type="protein sequence ID" value="BXY_1024800.1"/>
    <property type="gene ID" value="BXY_1024800"/>
</dbReference>
<dbReference type="EMBL" id="CAJFCV020000006">
    <property type="protein sequence ID" value="CAG9131749.1"/>
    <property type="molecule type" value="Genomic_DNA"/>
</dbReference>
<evidence type="ECO:0000256" key="1">
    <source>
        <dbReference type="SAM" id="MobiDB-lite"/>
    </source>
</evidence>
<reference evidence="3" key="2">
    <citation type="submission" date="2020-08" db="EMBL/GenBank/DDBJ databases">
        <authorList>
            <person name="Kikuchi T."/>
        </authorList>
    </citation>
    <scope>NUCLEOTIDE SEQUENCE</scope>
    <source>
        <strain evidence="2">Ka4C1</strain>
    </source>
</reference>
<dbReference type="Proteomes" id="UP000582659">
    <property type="component" value="Unassembled WGS sequence"/>
</dbReference>
<protein>
    <submittedName>
        <fullName evidence="2">(pine wood nematode) hypothetical protein</fullName>
    </submittedName>
</protein>
<evidence type="ECO:0000313" key="5">
    <source>
        <dbReference type="Proteomes" id="UP000659654"/>
    </source>
</evidence>
<evidence type="ECO:0000313" key="3">
    <source>
        <dbReference type="EMBL" id="CAG9131749.1"/>
    </source>
</evidence>
<dbReference type="Proteomes" id="UP000095284">
    <property type="component" value="Unplaced"/>
</dbReference>
<dbReference type="Proteomes" id="UP000659654">
    <property type="component" value="Unassembled WGS sequence"/>
</dbReference>
<dbReference type="AlphaFoldDB" id="A0A1I7SB51"/>
<gene>
    <name evidence="2" type="ORF">BXYJ_LOCUS15485</name>
</gene>